<dbReference type="Gene3D" id="2.40.30.200">
    <property type="match status" value="1"/>
</dbReference>
<accession>A0AB34AFX1</accession>
<sequence length="275" mass="32168">MKKRVRIFDDSKSFYLDEVIPRLRFLDAKEEDVETIVNSLEIKGTDGVMMGSSNFGPFKLVLRFSYIGEDIEDYNLVKSKLRSILYQRKPYYVLHSDMPGKKYAVYCESNAIENLTSTFGTFEITFQVYKGYSESLYKTDQYSLLSDKWQFENGIMPDREISYTHKRQKFSIYNGSSDTINPRMRHDLQIWIRLNTSTGFRLVNKTTGDIFEYKGKLAKNQSFLIDGAYPYIEKQRCGRLTNKSIITLAPGYNDFEIWGSVSSVNIQFIFPFIYR</sequence>
<organism evidence="2 3">
    <name type="scientific">Staphylococcus ureilyticus</name>
    <name type="common">Staphylococcus cohnii subsp. urealyticus</name>
    <dbReference type="NCBI Taxonomy" id="94138"/>
    <lineage>
        <taxon>Bacteria</taxon>
        <taxon>Bacillati</taxon>
        <taxon>Bacillota</taxon>
        <taxon>Bacilli</taxon>
        <taxon>Bacillales</taxon>
        <taxon>Staphylococcaceae</taxon>
        <taxon>Staphylococcus</taxon>
        <taxon>Staphylococcus cohnii species complex</taxon>
    </lineage>
</organism>
<dbReference type="Pfam" id="PF05709">
    <property type="entry name" value="Sipho_tail"/>
    <property type="match status" value="1"/>
</dbReference>
<evidence type="ECO:0000313" key="3">
    <source>
        <dbReference type="Proteomes" id="UP000321839"/>
    </source>
</evidence>
<protein>
    <submittedName>
        <fullName evidence="2">Holin</fullName>
    </submittedName>
</protein>
<dbReference type="EMBL" id="BKAW01000003">
    <property type="protein sequence ID" value="GEQ01989.1"/>
    <property type="molecule type" value="Genomic_DNA"/>
</dbReference>
<dbReference type="AlphaFoldDB" id="A0AB34AFX1"/>
<dbReference type="Proteomes" id="UP000321839">
    <property type="component" value="Unassembled WGS sequence"/>
</dbReference>
<name>A0AB34AFX1_STAUR</name>
<reference evidence="2 3" key="1">
    <citation type="submission" date="2019-07" db="EMBL/GenBank/DDBJ databases">
        <title>Whole genome shotgun sequence of Staphylococcus cohnii subsp. urealyticus NBRC 109766.</title>
        <authorList>
            <person name="Hosoyama A."/>
            <person name="Uohara A."/>
            <person name="Ohji S."/>
            <person name="Ichikawa N."/>
        </authorList>
    </citation>
    <scope>NUCLEOTIDE SEQUENCE [LARGE SCALE GENOMIC DNA]</scope>
    <source>
        <strain evidence="2 3">NBRC 109766</strain>
    </source>
</reference>
<keyword evidence="3" id="KW-1185">Reference proteome</keyword>
<dbReference type="InterPro" id="IPR008841">
    <property type="entry name" value="Siphovirus-type_tail_N"/>
</dbReference>
<proteinExistence type="predicted"/>
<evidence type="ECO:0000259" key="1">
    <source>
        <dbReference type="Pfam" id="PF05709"/>
    </source>
</evidence>
<comment type="caution">
    <text evidence="2">The sequence shown here is derived from an EMBL/GenBank/DDBJ whole genome shotgun (WGS) entry which is preliminary data.</text>
</comment>
<gene>
    <name evidence="2" type="ORF">SCO02_04300</name>
</gene>
<feature type="domain" description="Siphovirus-type tail component RIFT-related" evidence="1">
    <location>
        <begin position="13"/>
        <end position="127"/>
    </location>
</feature>
<evidence type="ECO:0000313" key="2">
    <source>
        <dbReference type="EMBL" id="GEQ01989.1"/>
    </source>
</evidence>
<dbReference type="RefSeq" id="WP_103161287.1">
    <property type="nucleotide sequence ID" value="NZ_BKAW01000003.1"/>
</dbReference>